<evidence type="ECO:0000259" key="1">
    <source>
        <dbReference type="Pfam" id="PF02872"/>
    </source>
</evidence>
<feature type="domain" description="5'-Nucleotidase C-terminal" evidence="1">
    <location>
        <begin position="75"/>
        <end position="214"/>
    </location>
</feature>
<dbReference type="GO" id="GO:0016787">
    <property type="term" value="F:hydrolase activity"/>
    <property type="evidence" value="ECO:0007669"/>
    <property type="project" value="InterPro"/>
</dbReference>
<evidence type="ECO:0000313" key="3">
    <source>
        <dbReference type="Proteomes" id="UP001164705"/>
    </source>
</evidence>
<evidence type="ECO:0000313" key="2">
    <source>
        <dbReference type="EMBL" id="WAC02049.1"/>
    </source>
</evidence>
<dbReference type="EMBL" id="CP113088">
    <property type="protein sequence ID" value="WAC02049.1"/>
    <property type="molecule type" value="Genomic_DNA"/>
</dbReference>
<keyword evidence="3" id="KW-1185">Reference proteome</keyword>
<dbReference type="PROSITE" id="PS51257">
    <property type="entry name" value="PROKAR_LIPOPROTEIN"/>
    <property type="match status" value="1"/>
</dbReference>
<dbReference type="GO" id="GO:0009166">
    <property type="term" value="P:nucleotide catabolic process"/>
    <property type="evidence" value="ECO:0007669"/>
    <property type="project" value="InterPro"/>
</dbReference>
<dbReference type="InterPro" id="IPR008334">
    <property type="entry name" value="5'-Nucleotdase_C"/>
</dbReference>
<dbReference type="GO" id="GO:0030288">
    <property type="term" value="C:outer membrane-bounded periplasmic space"/>
    <property type="evidence" value="ECO:0007669"/>
    <property type="project" value="TreeGrafter"/>
</dbReference>
<dbReference type="KEGG" id="lnu:N7U66_19985"/>
<name>A0A9E8MW62_9FLAO</name>
<accession>A0A9E8MW62</accession>
<dbReference type="InterPro" id="IPR006179">
    <property type="entry name" value="5_nucleotidase/apyrase"/>
</dbReference>
<dbReference type="InterPro" id="IPR036907">
    <property type="entry name" value="5'-Nucleotdase_C_sf"/>
</dbReference>
<proteinExistence type="predicted"/>
<dbReference type="PRINTS" id="PR01607">
    <property type="entry name" value="APYRASEFAMLY"/>
</dbReference>
<dbReference type="Proteomes" id="UP001164705">
    <property type="component" value="Chromosome"/>
</dbReference>
<dbReference type="RefSeq" id="WP_267676647.1">
    <property type="nucleotide sequence ID" value="NZ_CP113088.1"/>
</dbReference>
<protein>
    <submittedName>
        <fullName evidence="2">5'-nucleotidase C-terminal domain-containing protein</fullName>
    </submittedName>
</protein>
<organism evidence="2 3">
    <name type="scientific">Lacinutrix neustonica</name>
    <dbReference type="NCBI Taxonomy" id="2980107"/>
    <lineage>
        <taxon>Bacteria</taxon>
        <taxon>Pseudomonadati</taxon>
        <taxon>Bacteroidota</taxon>
        <taxon>Flavobacteriia</taxon>
        <taxon>Flavobacteriales</taxon>
        <taxon>Flavobacteriaceae</taxon>
        <taxon>Lacinutrix</taxon>
    </lineage>
</organism>
<dbReference type="Gene3D" id="3.90.780.10">
    <property type="entry name" value="5'-Nucleotidase, C-terminal domain"/>
    <property type="match status" value="1"/>
</dbReference>
<reference evidence="2" key="1">
    <citation type="submission" date="2022-11" db="EMBL/GenBank/DDBJ databases">
        <title>Lacinutrix neustonica HL-RS19T sp. nov., isolated from the surface microlayer sample of brackish Lake Shihwa.</title>
        <authorList>
            <person name="Choi J.Y."/>
            <person name="Hwang C.Y."/>
        </authorList>
    </citation>
    <scope>NUCLEOTIDE SEQUENCE</scope>
    <source>
        <strain evidence="2">HL-RS19</strain>
    </source>
</reference>
<dbReference type="Pfam" id="PF02872">
    <property type="entry name" value="5_nucleotid_C"/>
    <property type="match status" value="1"/>
</dbReference>
<gene>
    <name evidence="2" type="ORF">N7U66_19985</name>
</gene>
<dbReference type="PANTHER" id="PTHR11575">
    <property type="entry name" value="5'-NUCLEOTIDASE-RELATED"/>
    <property type="match status" value="1"/>
</dbReference>
<sequence length="252" mass="28518">MRFNCIITCLIALSISACKQSPLKLISIEGKQIPVSDTLAIDQEYDSLIAPYRTRLNEDMNAILSYAPETYTKSNGELNTAIGNLMADIVYTEGNPIFNIRTNKNIDAVILNHGGIRAIISKGNITTKTAFEVMPFENSIVVVAIKGKQIDSMMQYLSEAKRPHPVHGITLALNKEYQIKMALVNNKPIDKNKTYYVATNDYLYNGGDNMRFFKPNDSVYHLDYKIRNAMLDYFKKVDTIRPTIDNRFTISK</sequence>
<dbReference type="PANTHER" id="PTHR11575:SF24">
    <property type="entry name" value="5'-NUCLEOTIDASE"/>
    <property type="match status" value="1"/>
</dbReference>
<dbReference type="AlphaFoldDB" id="A0A9E8MW62"/>
<dbReference type="SUPFAM" id="SSF55816">
    <property type="entry name" value="5'-nucleotidase (syn. UDP-sugar hydrolase), C-terminal domain"/>
    <property type="match status" value="1"/>
</dbReference>